<reference evidence="2 3" key="2">
    <citation type="submission" date="2020-03" db="EMBL/GenBank/DDBJ databases">
        <authorList>
            <person name="Ichikawa N."/>
            <person name="Kimura A."/>
            <person name="Kitahashi Y."/>
            <person name="Uohara A."/>
        </authorList>
    </citation>
    <scope>NUCLEOTIDE SEQUENCE [LARGE SCALE GENOMIC DNA]</scope>
    <source>
        <strain evidence="2 3">NBRC 107702</strain>
    </source>
</reference>
<evidence type="ECO:0008006" key="4">
    <source>
        <dbReference type="Google" id="ProtNLM"/>
    </source>
</evidence>
<evidence type="ECO:0000313" key="3">
    <source>
        <dbReference type="Proteomes" id="UP000502508"/>
    </source>
</evidence>
<feature type="transmembrane region" description="Helical" evidence="1">
    <location>
        <begin position="65"/>
        <end position="85"/>
    </location>
</feature>
<dbReference type="KEGG" id="pfla:Pflav_005900"/>
<sequence>MVSTNGRVSANGKVDTEALRAEIRQTRAELGETVQALAAKADVKARVRRSAAHTAERARENRVQLAAAATAVTGVLAAIVVLMVLRKRSR</sequence>
<evidence type="ECO:0000313" key="2">
    <source>
        <dbReference type="EMBL" id="BCB74180.1"/>
    </source>
</evidence>
<keyword evidence="1" id="KW-0812">Transmembrane</keyword>
<organism evidence="2 3">
    <name type="scientific">Phytohabitans flavus</name>
    <dbReference type="NCBI Taxonomy" id="1076124"/>
    <lineage>
        <taxon>Bacteria</taxon>
        <taxon>Bacillati</taxon>
        <taxon>Actinomycetota</taxon>
        <taxon>Actinomycetes</taxon>
        <taxon>Micromonosporales</taxon>
        <taxon>Micromonosporaceae</taxon>
    </lineage>
</organism>
<reference evidence="2 3" key="1">
    <citation type="submission" date="2020-03" db="EMBL/GenBank/DDBJ databases">
        <title>Whole genome shotgun sequence of Phytohabitans flavus NBRC 107702.</title>
        <authorList>
            <person name="Komaki H."/>
            <person name="Tamura T."/>
        </authorList>
    </citation>
    <scope>NUCLEOTIDE SEQUENCE [LARGE SCALE GENOMIC DNA]</scope>
    <source>
        <strain evidence="2 3">NBRC 107702</strain>
    </source>
</reference>
<dbReference type="Proteomes" id="UP000502508">
    <property type="component" value="Chromosome"/>
</dbReference>
<dbReference type="RefSeq" id="WP_173042192.1">
    <property type="nucleotide sequence ID" value="NZ_AP022870.1"/>
</dbReference>
<dbReference type="InterPro" id="IPR022062">
    <property type="entry name" value="DUF3618"/>
</dbReference>
<dbReference type="AlphaFoldDB" id="A0A6F8XK41"/>
<protein>
    <recommendedName>
        <fullName evidence="4">DUF3618 domain-containing protein</fullName>
    </recommendedName>
</protein>
<keyword evidence="3" id="KW-1185">Reference proteome</keyword>
<gene>
    <name evidence="2" type="ORF">Pflav_005900</name>
</gene>
<evidence type="ECO:0000256" key="1">
    <source>
        <dbReference type="SAM" id="Phobius"/>
    </source>
</evidence>
<proteinExistence type="predicted"/>
<dbReference type="Pfam" id="PF12277">
    <property type="entry name" value="DUF3618"/>
    <property type="match status" value="1"/>
</dbReference>
<dbReference type="EMBL" id="AP022870">
    <property type="protein sequence ID" value="BCB74180.1"/>
    <property type="molecule type" value="Genomic_DNA"/>
</dbReference>
<keyword evidence="1" id="KW-0472">Membrane</keyword>
<accession>A0A6F8XK41</accession>
<keyword evidence="1" id="KW-1133">Transmembrane helix</keyword>
<name>A0A6F8XK41_9ACTN</name>